<dbReference type="EMBL" id="MVGC01000340">
    <property type="protein sequence ID" value="RJE20080.1"/>
    <property type="molecule type" value="Genomic_DNA"/>
</dbReference>
<sequence>MSKGSELGTVFAFAQSKKPVCLSPVSYSKGVPTPSRGFHKLDLTQIYNIPYATGPSICSSLSTVRHTDNQAENNEGESSSSIIVDIGDANEEKARWWTIILAPGEGWREEITSRQDRCQSP</sequence>
<reference evidence="2" key="1">
    <citation type="submission" date="2017-02" db="EMBL/GenBank/DDBJ databases">
        <authorList>
            <person name="Tafer H."/>
            <person name="Lopandic K."/>
        </authorList>
    </citation>
    <scope>NUCLEOTIDE SEQUENCE [LARGE SCALE GENOMIC DNA]</scope>
    <source>
        <strain evidence="2">CBS 366.77</strain>
    </source>
</reference>
<dbReference type="Proteomes" id="UP000266188">
    <property type="component" value="Unassembled WGS sequence"/>
</dbReference>
<name>A0A3A2ZBT1_9EURO</name>
<evidence type="ECO:0000313" key="1">
    <source>
        <dbReference type="EMBL" id="RJE20080.1"/>
    </source>
</evidence>
<evidence type="ECO:0000313" key="2">
    <source>
        <dbReference type="Proteomes" id="UP000266188"/>
    </source>
</evidence>
<dbReference type="OrthoDB" id="3521274at2759"/>
<accession>A0A3A2ZBT1</accession>
<dbReference type="AlphaFoldDB" id="A0A3A2ZBT1"/>
<protein>
    <submittedName>
        <fullName evidence="1">Uncharacterized protein</fullName>
    </submittedName>
</protein>
<proteinExistence type="predicted"/>
<keyword evidence="2" id="KW-1185">Reference proteome</keyword>
<gene>
    <name evidence="1" type="ORF">PHISCL_07575</name>
</gene>
<comment type="caution">
    <text evidence="1">The sequence shown here is derived from an EMBL/GenBank/DDBJ whole genome shotgun (WGS) entry which is preliminary data.</text>
</comment>
<organism evidence="1 2">
    <name type="scientific">Aspergillus sclerotialis</name>
    <dbReference type="NCBI Taxonomy" id="2070753"/>
    <lineage>
        <taxon>Eukaryota</taxon>
        <taxon>Fungi</taxon>
        <taxon>Dikarya</taxon>
        <taxon>Ascomycota</taxon>
        <taxon>Pezizomycotina</taxon>
        <taxon>Eurotiomycetes</taxon>
        <taxon>Eurotiomycetidae</taxon>
        <taxon>Eurotiales</taxon>
        <taxon>Aspergillaceae</taxon>
        <taxon>Aspergillus</taxon>
        <taxon>Aspergillus subgen. Polypaecilum</taxon>
    </lineage>
</organism>